<sequence>QILETHDKVAEKTQIYLPYNILPLDPDSANQAIMRYPEIQAAVKDNVANQREHLILLLANVHIRQIPKPDQQPKVGRGYSPLSCMSMP</sequence>
<proteinExistence type="predicted"/>
<dbReference type="EMBL" id="BKCJ011212764">
    <property type="protein sequence ID" value="GFD04582.1"/>
    <property type="molecule type" value="Genomic_DNA"/>
</dbReference>
<reference evidence="2" key="1">
    <citation type="journal article" date="2019" name="Sci. Rep.">
        <title>Draft genome of Tanacetum cinerariifolium, the natural source of mosquito coil.</title>
        <authorList>
            <person name="Yamashiro T."/>
            <person name="Shiraishi A."/>
            <person name="Satake H."/>
            <person name="Nakayama K."/>
        </authorList>
    </citation>
    <scope>NUCLEOTIDE SEQUENCE</scope>
</reference>
<protein>
    <submittedName>
        <fullName evidence="2">Callose synthase 3</fullName>
    </submittedName>
</protein>
<dbReference type="AlphaFoldDB" id="A0A699T2D6"/>
<gene>
    <name evidence="2" type="ORF">Tci_876551</name>
</gene>
<feature type="non-terminal residue" evidence="2">
    <location>
        <position position="1"/>
    </location>
</feature>
<name>A0A699T2D6_TANCI</name>
<comment type="caution">
    <text evidence="2">The sequence shown here is derived from an EMBL/GenBank/DDBJ whole genome shotgun (WGS) entry which is preliminary data.</text>
</comment>
<organism evidence="2">
    <name type="scientific">Tanacetum cinerariifolium</name>
    <name type="common">Dalmatian daisy</name>
    <name type="synonym">Chrysanthemum cinerariifolium</name>
    <dbReference type="NCBI Taxonomy" id="118510"/>
    <lineage>
        <taxon>Eukaryota</taxon>
        <taxon>Viridiplantae</taxon>
        <taxon>Streptophyta</taxon>
        <taxon>Embryophyta</taxon>
        <taxon>Tracheophyta</taxon>
        <taxon>Spermatophyta</taxon>
        <taxon>Magnoliopsida</taxon>
        <taxon>eudicotyledons</taxon>
        <taxon>Gunneridae</taxon>
        <taxon>Pentapetalae</taxon>
        <taxon>asterids</taxon>
        <taxon>campanulids</taxon>
        <taxon>Asterales</taxon>
        <taxon>Asteraceae</taxon>
        <taxon>Asteroideae</taxon>
        <taxon>Anthemideae</taxon>
        <taxon>Anthemidinae</taxon>
        <taxon>Tanacetum</taxon>
    </lineage>
</organism>
<accession>A0A699T2D6</accession>
<evidence type="ECO:0000256" key="1">
    <source>
        <dbReference type="SAM" id="MobiDB-lite"/>
    </source>
</evidence>
<feature type="region of interest" description="Disordered" evidence="1">
    <location>
        <begin position="69"/>
        <end position="88"/>
    </location>
</feature>
<evidence type="ECO:0000313" key="2">
    <source>
        <dbReference type="EMBL" id="GFD04582.1"/>
    </source>
</evidence>